<dbReference type="InterPro" id="IPR014989">
    <property type="entry name" value="DUF1839"/>
</dbReference>
<dbReference type="Proteomes" id="UP000550729">
    <property type="component" value="Unassembled WGS sequence"/>
</dbReference>
<keyword evidence="2" id="KW-1185">Reference proteome</keyword>
<dbReference type="Pfam" id="PF08893">
    <property type="entry name" value="DUF1839"/>
    <property type="match status" value="1"/>
</dbReference>
<gene>
    <name evidence="1" type="ORF">HH308_16890</name>
</gene>
<sequence length="327" mass="35294">MSTDSAARPGVALSVDVTAAEYLSHRTHSPERIWQETNCYLDLWIELLHGLGHDPVPAFACALSADHDGAQWTFVKPAPEDLRRLYGLEVTEETLWRPVLDTVLSGPSRGLLHTVEVDSWWLPDTAGTDYRTNHVKTTIVPIAVDADSATMTYVHNAGVFELSGDDFAGIFAVPELPPYVEQVRRLGDDPGATISSAAVVAAARAHLDRRAPGNPAVRLADSVRGAVGWLADAGMETFHLWSFATLRQFGATAEIAADLADRLAADGYATADAAAEFRVAASTAKTVQFKMARAARGRNVDVDDLLGTLTESWQRGIDGVDHAVPQR</sequence>
<comment type="caution">
    <text evidence="1">The sequence shown here is derived from an EMBL/GenBank/DDBJ whole genome shotgun (WGS) entry which is preliminary data.</text>
</comment>
<protein>
    <submittedName>
        <fullName evidence="1">DUF1839 family protein</fullName>
    </submittedName>
</protein>
<dbReference type="AlphaFoldDB" id="A0A848L2W3"/>
<evidence type="ECO:0000313" key="1">
    <source>
        <dbReference type="EMBL" id="NMO02891.1"/>
    </source>
</evidence>
<reference evidence="1 2" key="1">
    <citation type="submission" date="2020-04" db="EMBL/GenBank/DDBJ databases">
        <title>Gordonia sp. nov. TBRC 11910.</title>
        <authorList>
            <person name="Suriyachadkun C."/>
        </authorList>
    </citation>
    <scope>NUCLEOTIDE SEQUENCE [LARGE SCALE GENOMIC DNA]</scope>
    <source>
        <strain evidence="1 2">TBRC 11910</strain>
    </source>
</reference>
<dbReference type="RefSeq" id="WP_170195395.1">
    <property type="nucleotide sequence ID" value="NZ_JABBNB010000017.1"/>
</dbReference>
<evidence type="ECO:0000313" key="2">
    <source>
        <dbReference type="Proteomes" id="UP000550729"/>
    </source>
</evidence>
<proteinExistence type="predicted"/>
<accession>A0A848L2W3</accession>
<name>A0A848L2W3_9ACTN</name>
<dbReference type="EMBL" id="JABBNB010000017">
    <property type="protein sequence ID" value="NMO02891.1"/>
    <property type="molecule type" value="Genomic_DNA"/>
</dbReference>
<organism evidence="1 2">
    <name type="scientific">Gordonia asplenii</name>
    <dbReference type="NCBI Taxonomy" id="2725283"/>
    <lineage>
        <taxon>Bacteria</taxon>
        <taxon>Bacillati</taxon>
        <taxon>Actinomycetota</taxon>
        <taxon>Actinomycetes</taxon>
        <taxon>Mycobacteriales</taxon>
        <taxon>Gordoniaceae</taxon>
        <taxon>Gordonia</taxon>
    </lineage>
</organism>